<evidence type="ECO:0000313" key="2">
    <source>
        <dbReference type="EMBL" id="KAB0666161.1"/>
    </source>
</evidence>
<accession>A0A7J4ZSU9</accession>
<dbReference type="InterPro" id="IPR001173">
    <property type="entry name" value="Glyco_trans_2-like"/>
</dbReference>
<dbReference type="AlphaFoldDB" id="A0A7J4ZSU9"/>
<sequence>MIYTSHAVKIITIIIPTWNHAQFLEKAVCSVLAQTSHLLEILVCDDGSTDDSEQVVRGIGDSRIRWNAEMRGGRPTLPRNRGIRESRGERIAFLDNYDEWFHKKLAKPLRCYRDLQQGDYP</sequence>
<dbReference type="EMBL" id="VZQZ01000003">
    <property type="protein sequence ID" value="KAB0666161.1"/>
    <property type="molecule type" value="Genomic_DNA"/>
</dbReference>
<evidence type="ECO:0000313" key="3">
    <source>
        <dbReference type="Proteomes" id="UP000420562"/>
    </source>
</evidence>
<feature type="domain" description="Glycosyltransferase 2-like" evidence="1">
    <location>
        <begin position="12"/>
        <end position="107"/>
    </location>
</feature>
<gene>
    <name evidence="2" type="ORF">F6V25_06725</name>
</gene>
<proteinExistence type="predicted"/>
<name>A0A7J4ZSU9_9BACT</name>
<dbReference type="Gene3D" id="3.90.550.10">
    <property type="entry name" value="Spore Coat Polysaccharide Biosynthesis Protein SpsA, Chain A"/>
    <property type="match status" value="1"/>
</dbReference>
<dbReference type="SUPFAM" id="SSF53448">
    <property type="entry name" value="Nucleotide-diphospho-sugar transferases"/>
    <property type="match status" value="1"/>
</dbReference>
<dbReference type="PANTHER" id="PTHR22916:SF3">
    <property type="entry name" value="UDP-GLCNAC:BETAGAL BETA-1,3-N-ACETYLGLUCOSAMINYLTRANSFERASE-LIKE PROTEIN 1"/>
    <property type="match status" value="1"/>
</dbReference>
<dbReference type="Pfam" id="PF00535">
    <property type="entry name" value="Glycos_transf_2"/>
    <property type="match status" value="1"/>
</dbReference>
<dbReference type="PANTHER" id="PTHR22916">
    <property type="entry name" value="GLYCOSYLTRANSFERASE"/>
    <property type="match status" value="1"/>
</dbReference>
<dbReference type="InterPro" id="IPR029044">
    <property type="entry name" value="Nucleotide-diphossugar_trans"/>
</dbReference>
<evidence type="ECO:0000259" key="1">
    <source>
        <dbReference type="Pfam" id="PF00535"/>
    </source>
</evidence>
<dbReference type="GO" id="GO:0016758">
    <property type="term" value="F:hexosyltransferase activity"/>
    <property type="evidence" value="ECO:0007669"/>
    <property type="project" value="UniProtKB-ARBA"/>
</dbReference>
<dbReference type="Proteomes" id="UP000420562">
    <property type="component" value="Unassembled WGS sequence"/>
</dbReference>
<protein>
    <submittedName>
        <fullName evidence="2">Glycosyltransferase family 2 protein</fullName>
    </submittedName>
</protein>
<keyword evidence="2" id="KW-0808">Transferase</keyword>
<keyword evidence="3" id="KW-1185">Reference proteome</keyword>
<comment type="caution">
    <text evidence="2">The sequence shown here is derived from an EMBL/GenBank/DDBJ whole genome shotgun (WGS) entry which is preliminary data.</text>
</comment>
<dbReference type="CDD" id="cd00761">
    <property type="entry name" value="Glyco_tranf_GTA_type"/>
    <property type="match status" value="1"/>
</dbReference>
<reference evidence="2 3" key="1">
    <citation type="submission" date="2019-09" db="EMBL/GenBank/DDBJ databases">
        <title>Geobacter sp. Red96, a novel strain isolated from paddy soil.</title>
        <authorList>
            <person name="Xu Z."/>
            <person name="Masuda Y."/>
            <person name="Itoh H."/>
            <person name="Senoo K."/>
        </authorList>
    </citation>
    <scope>NUCLEOTIDE SEQUENCE [LARGE SCALE GENOMIC DNA]</scope>
    <source>
        <strain evidence="2 3">Red96</strain>
    </source>
</reference>
<organism evidence="2 3">
    <name type="scientific">Oryzomonas japonica</name>
    <dbReference type="NCBI Taxonomy" id="2603858"/>
    <lineage>
        <taxon>Bacteria</taxon>
        <taxon>Pseudomonadati</taxon>
        <taxon>Thermodesulfobacteriota</taxon>
        <taxon>Desulfuromonadia</taxon>
        <taxon>Geobacterales</taxon>
        <taxon>Geobacteraceae</taxon>
        <taxon>Oryzomonas</taxon>
    </lineage>
</organism>